<dbReference type="Proteomes" id="UP000677180">
    <property type="component" value="Chromosome"/>
</dbReference>
<evidence type="ECO:0000313" key="11">
    <source>
        <dbReference type="Proteomes" id="UP000273044"/>
    </source>
</evidence>
<comment type="subcellular location">
    <subcellularLocation>
        <location evidence="1">Cell membrane</location>
        <topology evidence="1">Multi-pass membrane protein</topology>
    </subcellularLocation>
</comment>
<feature type="domain" description="Major facilitator superfamily (MFS) profile" evidence="8">
    <location>
        <begin position="218"/>
        <end position="413"/>
    </location>
</feature>
<dbReference type="AlphaFoldDB" id="A0A448MW92"/>
<evidence type="ECO:0000313" key="10">
    <source>
        <dbReference type="EMBL" id="VEH69401.1"/>
    </source>
</evidence>
<evidence type="ECO:0000256" key="6">
    <source>
        <dbReference type="ARBA" id="ARBA00023136"/>
    </source>
</evidence>
<feature type="transmembrane region" description="Helical" evidence="7">
    <location>
        <begin position="12"/>
        <end position="30"/>
    </location>
</feature>
<name>A0A448MW92_9ACTN</name>
<organism evidence="10 11">
    <name type="scientific">Arachnia propionica</name>
    <dbReference type="NCBI Taxonomy" id="1750"/>
    <lineage>
        <taxon>Bacteria</taxon>
        <taxon>Bacillati</taxon>
        <taxon>Actinomycetota</taxon>
        <taxon>Actinomycetes</taxon>
        <taxon>Propionibacteriales</taxon>
        <taxon>Propionibacteriaceae</taxon>
        <taxon>Arachnia</taxon>
    </lineage>
</organism>
<feature type="transmembrane region" description="Helical" evidence="7">
    <location>
        <begin position="217"/>
        <end position="243"/>
    </location>
</feature>
<keyword evidence="4 7" id="KW-0812">Transmembrane</keyword>
<evidence type="ECO:0000256" key="4">
    <source>
        <dbReference type="ARBA" id="ARBA00022692"/>
    </source>
</evidence>
<gene>
    <name evidence="9" type="ORF">J5A53_12340</name>
    <name evidence="10" type="ORF">NCTC12967_00668</name>
</gene>
<dbReference type="GO" id="GO:0005886">
    <property type="term" value="C:plasma membrane"/>
    <property type="evidence" value="ECO:0007669"/>
    <property type="project" value="UniProtKB-SubCell"/>
</dbReference>
<evidence type="ECO:0000256" key="7">
    <source>
        <dbReference type="SAM" id="Phobius"/>
    </source>
</evidence>
<feature type="transmembrane region" description="Helical" evidence="7">
    <location>
        <begin position="83"/>
        <end position="108"/>
    </location>
</feature>
<dbReference type="PROSITE" id="PS50850">
    <property type="entry name" value="MFS"/>
    <property type="match status" value="1"/>
</dbReference>
<dbReference type="EMBL" id="LR134406">
    <property type="protein sequence ID" value="VEH69401.1"/>
    <property type="molecule type" value="Genomic_DNA"/>
</dbReference>
<dbReference type="CDD" id="cd06173">
    <property type="entry name" value="MFS_MefA_like"/>
    <property type="match status" value="1"/>
</dbReference>
<evidence type="ECO:0000256" key="1">
    <source>
        <dbReference type="ARBA" id="ARBA00004651"/>
    </source>
</evidence>
<protein>
    <submittedName>
        <fullName evidence="10">2-acyl-glycerophospho-ethanolamine acyltransferase</fullName>
    </submittedName>
    <submittedName>
        <fullName evidence="9">MFS transporter</fullName>
    </submittedName>
</protein>
<dbReference type="GO" id="GO:0016746">
    <property type="term" value="F:acyltransferase activity"/>
    <property type="evidence" value="ECO:0007669"/>
    <property type="project" value="UniProtKB-KW"/>
</dbReference>
<evidence type="ECO:0000256" key="3">
    <source>
        <dbReference type="ARBA" id="ARBA00022475"/>
    </source>
</evidence>
<feature type="transmembrane region" description="Helical" evidence="7">
    <location>
        <begin position="249"/>
        <end position="271"/>
    </location>
</feature>
<feature type="transmembrane region" description="Helical" evidence="7">
    <location>
        <begin position="307"/>
        <end position="329"/>
    </location>
</feature>
<dbReference type="SUPFAM" id="SSF103473">
    <property type="entry name" value="MFS general substrate transporter"/>
    <property type="match status" value="1"/>
</dbReference>
<evidence type="ECO:0000259" key="8">
    <source>
        <dbReference type="PROSITE" id="PS50850"/>
    </source>
</evidence>
<dbReference type="GO" id="GO:0022857">
    <property type="term" value="F:transmembrane transporter activity"/>
    <property type="evidence" value="ECO:0007669"/>
    <property type="project" value="InterPro"/>
</dbReference>
<keyword evidence="5 7" id="KW-1133">Transmembrane helix</keyword>
<dbReference type="InterPro" id="IPR036259">
    <property type="entry name" value="MFS_trans_sf"/>
</dbReference>
<keyword evidence="6 7" id="KW-0472">Membrane</keyword>
<feature type="transmembrane region" description="Helical" evidence="7">
    <location>
        <begin position="369"/>
        <end position="390"/>
    </location>
</feature>
<feature type="transmembrane region" description="Helical" evidence="7">
    <location>
        <begin position="341"/>
        <end position="363"/>
    </location>
</feature>
<reference evidence="9" key="2">
    <citation type="submission" date="2021-03" db="EMBL/GenBank/DDBJ databases">
        <title>Human Oral Microbial Genomes.</title>
        <authorList>
            <person name="Johnston C.D."/>
            <person name="Chen T."/>
            <person name="Dewhirst F.E."/>
        </authorList>
    </citation>
    <scope>NUCLEOTIDE SEQUENCE</scope>
    <source>
        <strain evidence="9">F0714</strain>
    </source>
</reference>
<dbReference type="PANTHER" id="PTHR23513:SF6">
    <property type="entry name" value="MAJOR FACILITATOR SUPERFAMILY ASSOCIATED DOMAIN-CONTAINING PROTEIN"/>
    <property type="match status" value="1"/>
</dbReference>
<reference evidence="10 11" key="1">
    <citation type="submission" date="2018-12" db="EMBL/GenBank/DDBJ databases">
        <authorList>
            <consortium name="Pathogen Informatics"/>
        </authorList>
    </citation>
    <scope>NUCLEOTIDE SEQUENCE [LARGE SCALE GENOMIC DNA]</scope>
    <source>
        <strain evidence="10 11">NCTC12967</strain>
    </source>
</reference>
<sequence length="413" mass="42317">MALIRNGSYLKLASAMGVSSIGDGIRLVAAPLLASTMTSDPLLISLVVVANRLPWLLFGLAGGVVADRFKRKSLMVLIDLSRCVLVGALAGAVFFDLAGIWVLAVVSFCLGVGETVFSAANQGMIPEIVEDPDDLSAANGTFHAMQAASMNFIGPGLGGLLFSFARWLPFLIDAVSFLLASALVARIAGGGQAPASGGAGMWQAVREGVAWCRGKPVVVALLSVMGVVNFAQSGVLAVMVIYVTNDLGASATAFGVVLSISGAGGVLGGALAPVADRKLGFSYVLPVGVALAGPLLLLMIASNNLVLLAGCLFFNSFFGIMVSVLVASLRQRIAPRELAGRVASVQAFMAMGIAMPGGALLGGVTAELLGVRLVFILSGALCLLLSLATARNLHPRALRRDIAELVAKASPTK</sequence>
<feature type="transmembrane region" description="Helical" evidence="7">
    <location>
        <begin position="283"/>
        <end position="301"/>
    </location>
</feature>
<dbReference type="GeneID" id="64406154"/>
<keyword evidence="3" id="KW-1003">Cell membrane</keyword>
<dbReference type="PANTHER" id="PTHR23513">
    <property type="entry name" value="INTEGRAL MEMBRANE EFFLUX PROTEIN-RELATED"/>
    <property type="match status" value="1"/>
</dbReference>
<feature type="transmembrane region" description="Helical" evidence="7">
    <location>
        <begin position="42"/>
        <end position="62"/>
    </location>
</feature>
<dbReference type="Gene3D" id="1.20.1250.20">
    <property type="entry name" value="MFS general substrate transporter like domains"/>
    <property type="match status" value="2"/>
</dbReference>
<dbReference type="OMA" id="FTIANQF"/>
<evidence type="ECO:0000256" key="2">
    <source>
        <dbReference type="ARBA" id="ARBA00022448"/>
    </source>
</evidence>
<evidence type="ECO:0000313" key="9">
    <source>
        <dbReference type="EMBL" id="QUC10554.1"/>
    </source>
</evidence>
<dbReference type="InterPro" id="IPR020846">
    <property type="entry name" value="MFS_dom"/>
</dbReference>
<dbReference type="InterPro" id="IPR010290">
    <property type="entry name" value="TM_effector"/>
</dbReference>
<dbReference type="EMBL" id="CP072385">
    <property type="protein sequence ID" value="QUC10554.1"/>
    <property type="molecule type" value="Genomic_DNA"/>
</dbReference>
<proteinExistence type="predicted"/>
<keyword evidence="11" id="KW-1185">Reference proteome</keyword>
<keyword evidence="10" id="KW-0808">Transferase</keyword>
<dbReference type="Proteomes" id="UP000273044">
    <property type="component" value="Chromosome"/>
</dbReference>
<keyword evidence="2" id="KW-0813">Transport</keyword>
<accession>A0A448MW92</accession>
<keyword evidence="10" id="KW-0012">Acyltransferase</keyword>
<evidence type="ECO:0000256" key="5">
    <source>
        <dbReference type="ARBA" id="ARBA00022989"/>
    </source>
</evidence>
<dbReference type="RefSeq" id="WP_014845793.1">
    <property type="nucleotide sequence ID" value="NZ_CP040007.1"/>
</dbReference>
<dbReference type="Pfam" id="PF05977">
    <property type="entry name" value="MFS_3"/>
    <property type="match status" value="1"/>
</dbReference>